<dbReference type="OrthoDB" id="34339at2157"/>
<protein>
    <submittedName>
        <fullName evidence="1">Uncharacterized protein</fullName>
    </submittedName>
</protein>
<dbReference type="RefSeq" id="WP_052349466.1">
    <property type="nucleotide sequence ID" value="NZ_JFZT01000039.1"/>
</dbReference>
<evidence type="ECO:0000313" key="2">
    <source>
        <dbReference type="Proteomes" id="UP000024332"/>
    </source>
</evidence>
<dbReference type="AlphaFoldDB" id="A0A031LPS4"/>
<dbReference type="STRING" id="1160895.CM19_06510"/>
<proteinExistence type="predicted"/>
<keyword evidence="2" id="KW-1185">Reference proteome</keyword>
<evidence type="ECO:0000313" key="1">
    <source>
        <dbReference type="EMBL" id="EZQ07006.1"/>
    </source>
</evidence>
<reference evidence="1 2" key="1">
    <citation type="submission" date="2014-03" db="EMBL/GenBank/DDBJ databases">
        <title>Draft genome sequence of the novel thermoacidophilic archaea Acidianus copahuensis ALE1 strain, isolated from Copahue volcanic area in Neuquen Argentina.</title>
        <authorList>
            <person name="Urbieta M.S."/>
            <person name="Rascovan N."/>
            <person name="Castro C."/>
            <person name="Revale S."/>
            <person name="Giaveno M.A."/>
            <person name="Vazquez M.P."/>
            <person name="Donati E.R."/>
        </authorList>
    </citation>
    <scope>NUCLEOTIDE SEQUENCE [LARGE SCALE GENOMIC DNA]</scope>
    <source>
        <strain evidence="1 2">ALE1</strain>
    </source>
</reference>
<comment type="caution">
    <text evidence="1">The sequence shown here is derived from an EMBL/GenBank/DDBJ whole genome shotgun (WGS) entry which is preliminary data.</text>
</comment>
<dbReference type="Proteomes" id="UP000024332">
    <property type="component" value="Unassembled WGS sequence"/>
</dbReference>
<dbReference type="EMBL" id="JFZT01000039">
    <property type="protein sequence ID" value="EZQ07006.1"/>
    <property type="molecule type" value="Genomic_DNA"/>
</dbReference>
<accession>A0A031LPS4</accession>
<name>A0A031LPS4_9CREN</name>
<gene>
    <name evidence="1" type="ORF">CM19_06510</name>
</gene>
<sequence>MKAFLSSNGKDITIKDRVTIVTIDENSYEISRGLYYLLKGIKSIPRLYGVVPKGDVVDEWKRLFEKNIIDNIKSNLSLGRVKLDLGFSLDFGPVEIEGNINKKEDVKVEVSLHNIPEVEKGLRGLVELDSFYFSNMERKTPFFLPAARSGFLSSFYKFVMMQDEGAPGIPRTLGLISEFVNSVVLPQNFSEIVDGHKIWINPSEGLFVDDMPAFNARADILNLFSLKYFLSNSSEEQFIIIEDLFAHLTDRQKVEALQLIKACKAFLFVTVKENELNELLND</sequence>
<organism evidence="1 2">
    <name type="scientific">Candidatus Acidianus copahuensis</name>
    <dbReference type="NCBI Taxonomy" id="1160895"/>
    <lineage>
        <taxon>Archaea</taxon>
        <taxon>Thermoproteota</taxon>
        <taxon>Thermoprotei</taxon>
        <taxon>Sulfolobales</taxon>
        <taxon>Sulfolobaceae</taxon>
        <taxon>Acidianus</taxon>
    </lineage>
</organism>